<dbReference type="InterPro" id="IPR038109">
    <property type="entry name" value="DNA_bind_recomb_sf"/>
</dbReference>
<dbReference type="GO" id="GO:0016787">
    <property type="term" value="F:hydrolase activity"/>
    <property type="evidence" value="ECO:0007669"/>
    <property type="project" value="UniProtKB-KW"/>
</dbReference>
<dbReference type="InterPro" id="IPR036162">
    <property type="entry name" value="Resolvase-like_N_sf"/>
</dbReference>
<dbReference type="InterPro" id="IPR050639">
    <property type="entry name" value="SSR_resolvase"/>
</dbReference>
<dbReference type="PANTHER" id="PTHR30461">
    <property type="entry name" value="DNA-INVERTASE FROM LAMBDOID PROPHAGE"/>
    <property type="match status" value="1"/>
</dbReference>
<organism evidence="5 6">
    <name type="scientific">Candidatus Gottesmanbacteria bacterium GW2011_GWB1_43_11</name>
    <dbReference type="NCBI Taxonomy" id="1618446"/>
    <lineage>
        <taxon>Bacteria</taxon>
        <taxon>Candidatus Gottesmaniibacteriota</taxon>
    </lineage>
</organism>
<dbReference type="GO" id="GO:0003677">
    <property type="term" value="F:DNA binding"/>
    <property type="evidence" value="ECO:0007669"/>
    <property type="project" value="UniProtKB-KW"/>
</dbReference>
<protein>
    <submittedName>
        <fullName evidence="5">NUDIX hydrolase</fullName>
    </submittedName>
</protein>
<keyword evidence="1" id="KW-0238">DNA-binding</keyword>
<proteinExistence type="predicted"/>
<evidence type="ECO:0000256" key="1">
    <source>
        <dbReference type="ARBA" id="ARBA00023125"/>
    </source>
</evidence>
<dbReference type="Gene3D" id="3.90.1750.20">
    <property type="entry name" value="Putative Large Serine Recombinase, Chain B, Domain 2"/>
    <property type="match status" value="1"/>
</dbReference>
<keyword evidence="5" id="KW-0378">Hydrolase</keyword>
<dbReference type="Pfam" id="PF07508">
    <property type="entry name" value="Recombinase"/>
    <property type="match status" value="1"/>
</dbReference>
<evidence type="ECO:0000256" key="3">
    <source>
        <dbReference type="SAM" id="Coils"/>
    </source>
</evidence>
<comment type="caution">
    <text evidence="5">The sequence shown here is derived from an EMBL/GenBank/DDBJ whole genome shotgun (WGS) entry which is preliminary data.</text>
</comment>
<accession>A0A0G1CNB9</accession>
<dbReference type="SMART" id="SM00857">
    <property type="entry name" value="Resolvase"/>
    <property type="match status" value="1"/>
</dbReference>
<feature type="coiled-coil region" evidence="3">
    <location>
        <begin position="453"/>
        <end position="487"/>
    </location>
</feature>
<evidence type="ECO:0000259" key="4">
    <source>
        <dbReference type="SMART" id="SM00857"/>
    </source>
</evidence>
<dbReference type="Gene3D" id="3.40.50.1390">
    <property type="entry name" value="Resolvase, N-terminal catalytic domain"/>
    <property type="match status" value="1"/>
</dbReference>
<sequence length="698" mass="79634">METNMINAIAAVRVSSEKQGLQGDSPDDQKAQIERRKNQLALVLGVDINIIQWFEFIESASVEFELQPILKALDYCKNPKNKIKYFFIKSIDRGTRGGATIYGQLKASFARYGVQFVDVYGLIGTQTVNTLEHLGVKYGWSEFNPTWITELLEAERGKGEVRDILTRMIGAEIRYVRMGYRVRQAAPGFMNEKIDTLDGKRVILKPHPIEAHWFVRMFELRAQGNLTDEEVVKQVNTLGYKSRKIKKHDPINRKQVIGYVGEHPLTVKQFQRYIKNPIYAGVNAEKWTDGKPIKTRFPGLISIELFNKANKGKITILEDGDQVYIYHGKPSPWQVKKHTDNPLYPYKKYVLCSKCRNILTGSASTGKMGTRHPAYHCYRRHYFRVPLADFDETIEKFCTRIEFSDEFRSRFREVVLEEWEKRKSQVVDDSISIEEQVLKYKNEAKLITDKIKILSSEIAIKAMETELEKAELEKLQLMQNRNKIEKQEIDITTVINYLQYYMEHLGELILGGDNSTQNAAMFGLLFDSPPTYDELKYGTPKMSPLIKLKQAFDKSEEQFVNYICSKVYTNDRESGLGLKRSDEGLKIMTGLEQMSQPIEIVLKTTLEYIAVPPDCLACGSPMQKAFIRHSMGDTKVIVTANAPGYRCTNSECLDEAISGEAAVEMLAKAIGIMETNGDLETAQALGETLAMEQSRRVA</sequence>
<dbReference type="EMBL" id="LCFD01000005">
    <property type="protein sequence ID" value="KKS86992.1"/>
    <property type="molecule type" value="Genomic_DNA"/>
</dbReference>
<dbReference type="AlphaFoldDB" id="A0A0G1CNB9"/>
<feature type="domain" description="Resolvase/invertase-type recombinase catalytic" evidence="4">
    <location>
        <begin position="8"/>
        <end position="181"/>
    </location>
</feature>
<dbReference type="InterPro" id="IPR011109">
    <property type="entry name" value="DNA_bind_recombinase_dom"/>
</dbReference>
<evidence type="ECO:0000313" key="6">
    <source>
        <dbReference type="Proteomes" id="UP000034050"/>
    </source>
</evidence>
<dbReference type="InterPro" id="IPR006119">
    <property type="entry name" value="Resolv_N"/>
</dbReference>
<evidence type="ECO:0000313" key="5">
    <source>
        <dbReference type="EMBL" id="KKS86992.1"/>
    </source>
</evidence>
<gene>
    <name evidence="5" type="ORF">UV61_C0005G0013</name>
</gene>
<dbReference type="PANTHER" id="PTHR30461:SF2">
    <property type="entry name" value="SERINE RECOMBINASE PINE-RELATED"/>
    <property type="match status" value="1"/>
</dbReference>
<dbReference type="GO" id="GO:0000150">
    <property type="term" value="F:DNA strand exchange activity"/>
    <property type="evidence" value="ECO:0007669"/>
    <property type="project" value="InterPro"/>
</dbReference>
<name>A0A0G1CNB9_9BACT</name>
<keyword evidence="2" id="KW-0233">DNA recombination</keyword>
<dbReference type="Proteomes" id="UP000034050">
    <property type="component" value="Unassembled WGS sequence"/>
</dbReference>
<dbReference type="STRING" id="1618446.UV61_C0005G0013"/>
<keyword evidence="3" id="KW-0175">Coiled coil</keyword>
<reference evidence="5 6" key="1">
    <citation type="journal article" date="2015" name="Nature">
        <title>rRNA introns, odd ribosomes, and small enigmatic genomes across a large radiation of phyla.</title>
        <authorList>
            <person name="Brown C.T."/>
            <person name="Hug L.A."/>
            <person name="Thomas B.C."/>
            <person name="Sharon I."/>
            <person name="Castelle C.J."/>
            <person name="Singh A."/>
            <person name="Wilkins M.J."/>
            <person name="Williams K.H."/>
            <person name="Banfield J.F."/>
        </authorList>
    </citation>
    <scope>NUCLEOTIDE SEQUENCE [LARGE SCALE GENOMIC DNA]</scope>
</reference>
<evidence type="ECO:0000256" key="2">
    <source>
        <dbReference type="ARBA" id="ARBA00023172"/>
    </source>
</evidence>